<keyword evidence="3" id="KW-1185">Reference proteome</keyword>
<dbReference type="PATRIC" id="fig|749414.3.peg.10317"/>
<evidence type="ECO:0000313" key="2">
    <source>
        <dbReference type="EMBL" id="ADI13137.1"/>
    </source>
</evidence>
<dbReference type="EMBL" id="CP002047">
    <property type="protein sequence ID" value="ADI13137.1"/>
    <property type="molecule type" value="Genomic_DNA"/>
</dbReference>
<evidence type="ECO:0000313" key="3">
    <source>
        <dbReference type="Proteomes" id="UP000000377"/>
    </source>
</evidence>
<keyword evidence="1" id="KW-0812">Transmembrane</keyword>
<gene>
    <name evidence="2" type="ordered locus">SBI_10019</name>
</gene>
<dbReference type="STRING" id="749414.SBI_10019"/>
<sequence length="83" mass="8841">MSDTMWVAIGSIGTAAGFGVVAWQPYLMRKAVKVSQDALEVAQNALVASETVAIDAARTRLDAQAPAVSVRFTEVQWPPHAQS</sequence>
<keyword evidence="1" id="KW-1133">Transmembrane helix</keyword>
<dbReference type="KEGG" id="sbh:SBI_10019"/>
<dbReference type="RefSeq" id="WP_014182584.1">
    <property type="nucleotide sequence ID" value="NC_016582.1"/>
</dbReference>
<accession>D7CFC1</accession>
<feature type="transmembrane region" description="Helical" evidence="1">
    <location>
        <begin position="6"/>
        <end position="23"/>
    </location>
</feature>
<organism evidence="2 3">
    <name type="scientific">Streptomyces bingchenggensis (strain BCW-1)</name>
    <dbReference type="NCBI Taxonomy" id="749414"/>
    <lineage>
        <taxon>Bacteria</taxon>
        <taxon>Bacillati</taxon>
        <taxon>Actinomycetota</taxon>
        <taxon>Actinomycetes</taxon>
        <taxon>Kitasatosporales</taxon>
        <taxon>Streptomycetaceae</taxon>
        <taxon>Streptomyces</taxon>
    </lineage>
</organism>
<dbReference type="HOGENOM" id="CLU_2541011_0_0_11"/>
<name>D7CFC1_STRBB</name>
<evidence type="ECO:0000256" key="1">
    <source>
        <dbReference type="SAM" id="Phobius"/>
    </source>
</evidence>
<reference evidence="2 3" key="1">
    <citation type="journal article" date="2010" name="J. Bacteriol.">
        <title>Genome sequence of the milbemycin-producing bacterium Streptomyces bingchenggensis.</title>
        <authorList>
            <person name="Wang X.J."/>
            <person name="Yan Y.J."/>
            <person name="Zhang B."/>
            <person name="An J."/>
            <person name="Wang J.J."/>
            <person name="Tian J."/>
            <person name="Jiang L."/>
            <person name="Chen Y.H."/>
            <person name="Huang S.X."/>
            <person name="Yin M."/>
            <person name="Zhang J."/>
            <person name="Gao A.L."/>
            <person name="Liu C.X."/>
            <person name="Zhu Z.X."/>
            <person name="Xiang W.S."/>
        </authorList>
    </citation>
    <scope>NUCLEOTIDE SEQUENCE [LARGE SCALE GENOMIC DNA]</scope>
    <source>
        <strain evidence="2 3">BCW-1</strain>
    </source>
</reference>
<dbReference type="Proteomes" id="UP000000377">
    <property type="component" value="Chromosome"/>
</dbReference>
<keyword evidence="1" id="KW-0472">Membrane</keyword>
<proteinExistence type="predicted"/>
<protein>
    <submittedName>
        <fullName evidence="2">Uncharacterized protein</fullName>
    </submittedName>
</protein>
<dbReference type="AlphaFoldDB" id="D7CFC1"/>